<dbReference type="Gene3D" id="3.80.10.10">
    <property type="entry name" value="Ribonuclease Inhibitor"/>
    <property type="match status" value="2"/>
</dbReference>
<reference evidence="1" key="1">
    <citation type="submission" date="2019-03" db="EMBL/GenBank/DDBJ databases">
        <title>Single cell metagenomics reveals metabolic interactions within the superorganism composed of flagellate Streblomastix strix and complex community of Bacteroidetes bacteria on its surface.</title>
        <authorList>
            <person name="Treitli S.C."/>
            <person name="Kolisko M."/>
            <person name="Husnik F."/>
            <person name="Keeling P."/>
            <person name="Hampl V."/>
        </authorList>
    </citation>
    <scope>NUCLEOTIDE SEQUENCE</scope>
    <source>
        <strain evidence="1">STM</strain>
    </source>
</reference>
<name>A0A5J4S186_9ZZZZ</name>
<comment type="caution">
    <text evidence="1">The sequence shown here is derived from an EMBL/GenBank/DDBJ whole genome shotgun (WGS) entry which is preliminary data.</text>
</comment>
<dbReference type="PROSITE" id="PS51257">
    <property type="entry name" value="PROKAR_LIPOPROTEIN"/>
    <property type="match status" value="1"/>
</dbReference>
<dbReference type="InterPro" id="IPR032675">
    <property type="entry name" value="LRR_dom_sf"/>
</dbReference>
<dbReference type="EMBL" id="SNRY01000568">
    <property type="protein sequence ID" value="KAA6339053.1"/>
    <property type="molecule type" value="Genomic_DNA"/>
</dbReference>
<accession>A0A5J4S186</accession>
<evidence type="ECO:0000313" key="1">
    <source>
        <dbReference type="EMBL" id="KAA6339053.1"/>
    </source>
</evidence>
<gene>
    <name evidence="1" type="ORF">EZS27_012995</name>
</gene>
<dbReference type="SUPFAM" id="SSF52058">
    <property type="entry name" value="L domain-like"/>
    <property type="match status" value="1"/>
</dbReference>
<organism evidence="1">
    <name type="scientific">termite gut metagenome</name>
    <dbReference type="NCBI Taxonomy" id="433724"/>
    <lineage>
        <taxon>unclassified sequences</taxon>
        <taxon>metagenomes</taxon>
        <taxon>organismal metagenomes</taxon>
    </lineage>
</organism>
<proteinExistence type="predicted"/>
<sequence length="425" mass="46982">MKKHVKHVKAYFTFVSVIAIGMSACTTDDVEFLPDENSEDNNYVVSDEAFGEYLVYLGTKGATEKKITEEGITSYQYIVDTVLSKKQTGELNLGKQANRITLLTNAGVRTAEDKIKDLDGIQYFTGINRLTLTSNELTSLNTSSLSKLDTLTLNNNWIGNLDLTHNAELAYLSYTASSRTPVENQLSSVDLSQNKKLRYVDLSSHSHAPFTIPAEIYNNLTTAKGVQEGTITPKNNNYVINDKVFGEYLVYLGAKGTIEEEIIEGGTTNYHYVVDTVLSKAQTGELNLGKQANRITLLTNAGVRTAEDKIKDLDGIQYFTGINRLTLTSNELTSLNTSSLSKLDTLTLNNNWIGNLDLTHNAELVYLSYTASTRTPVENQLPSIDLSQNNKLRYVDLSSHSHAPFTIPADIYNSLTTAKGVQKEN</sequence>
<protein>
    <submittedName>
        <fullName evidence="1">Internalin-J</fullName>
    </submittedName>
</protein>
<dbReference type="AlphaFoldDB" id="A0A5J4S186"/>